<feature type="transmembrane region" description="Helical" evidence="1">
    <location>
        <begin position="42"/>
        <end position="65"/>
    </location>
</feature>
<reference evidence="3" key="1">
    <citation type="journal article" date="2015" name="Nat. Genet.">
        <title>The genome and transcriptome of the zoonotic hookworm Ancylostoma ceylanicum identify infection-specific gene families.</title>
        <authorList>
            <person name="Schwarz E.M."/>
            <person name="Hu Y."/>
            <person name="Antoshechkin I."/>
            <person name="Miller M.M."/>
            <person name="Sternberg P.W."/>
            <person name="Aroian R.V."/>
        </authorList>
    </citation>
    <scope>NUCLEOTIDE SEQUENCE</scope>
    <source>
        <strain evidence="3">HY135</strain>
    </source>
</reference>
<comment type="caution">
    <text evidence="2">The sequence shown here is derived from an EMBL/GenBank/DDBJ whole genome shotgun (WGS) entry which is preliminary data.</text>
</comment>
<accession>A0A016U9B6</accession>
<gene>
    <name evidence="2" type="primary">Acey_s0049.g1746</name>
    <name evidence="2" type="ORF">Y032_0049g1746</name>
</gene>
<dbReference type="Proteomes" id="UP000024635">
    <property type="component" value="Unassembled WGS sequence"/>
</dbReference>
<evidence type="ECO:0000256" key="1">
    <source>
        <dbReference type="SAM" id="Phobius"/>
    </source>
</evidence>
<keyword evidence="3" id="KW-1185">Reference proteome</keyword>
<dbReference type="EMBL" id="JARK01001385">
    <property type="protein sequence ID" value="EYC11750.1"/>
    <property type="molecule type" value="Genomic_DNA"/>
</dbReference>
<evidence type="ECO:0000313" key="3">
    <source>
        <dbReference type="Proteomes" id="UP000024635"/>
    </source>
</evidence>
<evidence type="ECO:0000313" key="2">
    <source>
        <dbReference type="EMBL" id="EYC11750.1"/>
    </source>
</evidence>
<organism evidence="2 3">
    <name type="scientific">Ancylostoma ceylanicum</name>
    <dbReference type="NCBI Taxonomy" id="53326"/>
    <lineage>
        <taxon>Eukaryota</taxon>
        <taxon>Metazoa</taxon>
        <taxon>Ecdysozoa</taxon>
        <taxon>Nematoda</taxon>
        <taxon>Chromadorea</taxon>
        <taxon>Rhabditida</taxon>
        <taxon>Rhabditina</taxon>
        <taxon>Rhabditomorpha</taxon>
        <taxon>Strongyloidea</taxon>
        <taxon>Ancylostomatidae</taxon>
        <taxon>Ancylostomatinae</taxon>
        <taxon>Ancylostoma</taxon>
    </lineage>
</organism>
<proteinExistence type="predicted"/>
<sequence length="66" mass="8089">MMMKMYFHFRIGEPILFREWMATNMTGWVLSSVQEFSFLTHFSALTILLIYSFIHSFIYLFIYLYI</sequence>
<keyword evidence="1" id="KW-0472">Membrane</keyword>
<keyword evidence="1" id="KW-0812">Transmembrane</keyword>
<dbReference type="AlphaFoldDB" id="A0A016U9B6"/>
<name>A0A016U9B6_9BILA</name>
<keyword evidence="1" id="KW-1133">Transmembrane helix</keyword>
<protein>
    <submittedName>
        <fullName evidence="2">Uncharacterized protein</fullName>
    </submittedName>
</protein>